<name>A0A1G5H0V9_9FIRM</name>
<feature type="domain" description="Glycosyl transferase family 1" evidence="1">
    <location>
        <begin position="171"/>
        <end position="323"/>
    </location>
</feature>
<reference evidence="3" key="1">
    <citation type="submission" date="2016-10" db="EMBL/GenBank/DDBJ databases">
        <authorList>
            <person name="Varghese N."/>
            <person name="Submissions S."/>
        </authorList>
    </citation>
    <scope>NUCLEOTIDE SEQUENCE [LARGE SCALE GENOMIC DNA]</scope>
    <source>
        <strain evidence="3">XBD2006</strain>
    </source>
</reference>
<keyword evidence="2" id="KW-0808">Transferase</keyword>
<sequence length="351" mass="39360">MDKEKIKVLMIGPDRSVHGGISGLVNGYYHVGLDKKVDLRYIGTMKEGSKLKKLLVAGLSYVRFCMCVGKYDIVHVNVASDNSFWRKALFIKCAKRCGKKIVIHQHGGNIDEYYESLDEKRKEQVRNIFGMADVLLVLTNKLYDFFGTIVDKEKIQILPNGVSTRNVDGSEVEKDYSKILFLGRICRNKGISELLAAMDEIHDKRPEVTLYLGGIYEEDAYRSEVEKRSSYVKALGWIMGSQKDELLEKCGILVLPSYFEGFPLSVIEGMLHGCAVISTDVGGIPEAIEDGISGILIKPKDVAGLKNAIERVTDDKEYAKRLSCGGIKTAKEKYSLEKNLQKLIEIYKNLV</sequence>
<organism evidence="2 3">
    <name type="scientific">Butyrivibrio hungatei</name>
    <dbReference type="NCBI Taxonomy" id="185008"/>
    <lineage>
        <taxon>Bacteria</taxon>
        <taxon>Bacillati</taxon>
        <taxon>Bacillota</taxon>
        <taxon>Clostridia</taxon>
        <taxon>Lachnospirales</taxon>
        <taxon>Lachnospiraceae</taxon>
        <taxon>Butyrivibrio</taxon>
    </lineage>
</organism>
<dbReference type="CDD" id="cd03801">
    <property type="entry name" value="GT4_PimA-like"/>
    <property type="match status" value="1"/>
</dbReference>
<accession>A0A1G5H0V9</accession>
<dbReference type="GO" id="GO:0016757">
    <property type="term" value="F:glycosyltransferase activity"/>
    <property type="evidence" value="ECO:0007669"/>
    <property type="project" value="InterPro"/>
</dbReference>
<evidence type="ECO:0000313" key="3">
    <source>
        <dbReference type="Proteomes" id="UP000183047"/>
    </source>
</evidence>
<dbReference type="SUPFAM" id="SSF53756">
    <property type="entry name" value="UDP-Glycosyltransferase/glycogen phosphorylase"/>
    <property type="match status" value="1"/>
</dbReference>
<dbReference type="InterPro" id="IPR001296">
    <property type="entry name" value="Glyco_trans_1"/>
</dbReference>
<dbReference type="PANTHER" id="PTHR12526">
    <property type="entry name" value="GLYCOSYLTRANSFERASE"/>
    <property type="match status" value="1"/>
</dbReference>
<proteinExistence type="predicted"/>
<evidence type="ECO:0000259" key="1">
    <source>
        <dbReference type="Pfam" id="PF00534"/>
    </source>
</evidence>
<gene>
    <name evidence="2" type="ORF">SAMN02910451_03108</name>
</gene>
<dbReference type="Proteomes" id="UP000183047">
    <property type="component" value="Unassembled WGS sequence"/>
</dbReference>
<dbReference type="Gene3D" id="3.40.50.2000">
    <property type="entry name" value="Glycogen Phosphorylase B"/>
    <property type="match status" value="2"/>
</dbReference>
<dbReference type="RefSeq" id="WP_074463462.1">
    <property type="nucleotide sequence ID" value="NZ_FMUR01000028.1"/>
</dbReference>
<dbReference type="PANTHER" id="PTHR12526:SF638">
    <property type="entry name" value="SPORE COAT PROTEIN SA"/>
    <property type="match status" value="1"/>
</dbReference>
<keyword evidence="3" id="KW-1185">Reference proteome</keyword>
<dbReference type="AlphaFoldDB" id="A0A1G5H0V9"/>
<dbReference type="OrthoDB" id="9806653at2"/>
<dbReference type="Pfam" id="PF00534">
    <property type="entry name" value="Glycos_transf_1"/>
    <property type="match status" value="1"/>
</dbReference>
<dbReference type="EMBL" id="FMUR01000028">
    <property type="protein sequence ID" value="SCY56538.1"/>
    <property type="molecule type" value="Genomic_DNA"/>
</dbReference>
<protein>
    <submittedName>
        <fullName evidence="2">Glycosyltransferase involved in cell wall bisynthesis</fullName>
    </submittedName>
</protein>
<evidence type="ECO:0000313" key="2">
    <source>
        <dbReference type="EMBL" id="SCY56538.1"/>
    </source>
</evidence>